<dbReference type="EMBL" id="MU003698">
    <property type="protein sequence ID" value="KAF2811785.1"/>
    <property type="molecule type" value="Genomic_DNA"/>
</dbReference>
<keyword evidence="4" id="KW-0472">Membrane</keyword>
<comment type="pathway">
    <text evidence="1">Mycotoxin biosynthesis.</text>
</comment>
<keyword evidence="6" id="KW-1185">Reference proteome</keyword>
<sequence>MAPSHPYQRLDAPDQTSSTHRKPLITPCQLISLLFTLLFLMLVIFQAQILSVFAKIHFGQCSCAQPTRTETFHEREELMKFGEEGDKAWRALLPANKEPDMWEGVIFVALNETYRLPYGVSYLHALHCLGAVRKTLLYGDSGRLQHNVDKQHHVGHCLSYVAQHVLCSADDTIERASPPKDAAGNYIHQADGIEGKGEIHRCRDRSKTEEILGKLRAMETLKYPGKKGEADTLDALYEECPECFGE</sequence>
<comment type="similarity">
    <text evidence="2">Belongs to the ustYa family.</text>
</comment>
<name>A0A6A6YUY9_9PEZI</name>
<dbReference type="RefSeq" id="XP_033578749.1">
    <property type="nucleotide sequence ID" value="XM_033719695.1"/>
</dbReference>
<dbReference type="Pfam" id="PF11807">
    <property type="entry name" value="UstYa"/>
    <property type="match status" value="1"/>
</dbReference>
<dbReference type="InterPro" id="IPR021765">
    <property type="entry name" value="UstYa-like"/>
</dbReference>
<organism evidence="5">
    <name type="scientific">Mytilinidion resinicola</name>
    <dbReference type="NCBI Taxonomy" id="574789"/>
    <lineage>
        <taxon>Eukaryota</taxon>
        <taxon>Fungi</taxon>
        <taxon>Dikarya</taxon>
        <taxon>Ascomycota</taxon>
        <taxon>Pezizomycotina</taxon>
        <taxon>Dothideomycetes</taxon>
        <taxon>Pleosporomycetidae</taxon>
        <taxon>Mytilinidiales</taxon>
        <taxon>Mytilinidiaceae</taxon>
        <taxon>Mytilinidion</taxon>
    </lineage>
</organism>
<dbReference type="AlphaFoldDB" id="A0A6A6YUY9"/>
<gene>
    <name evidence="5 7" type="ORF">BDZ99DRAFT_461773</name>
</gene>
<protein>
    <submittedName>
        <fullName evidence="5 7">Uncharacterized protein</fullName>
    </submittedName>
</protein>
<evidence type="ECO:0000313" key="7">
    <source>
        <dbReference type="RefSeq" id="XP_033578749.1"/>
    </source>
</evidence>
<reference evidence="7" key="3">
    <citation type="submission" date="2025-04" db="UniProtKB">
        <authorList>
            <consortium name="RefSeq"/>
        </authorList>
    </citation>
    <scope>IDENTIFICATION</scope>
    <source>
        <strain evidence="7">CBS 304.34</strain>
    </source>
</reference>
<keyword evidence="4" id="KW-1133">Transmembrane helix</keyword>
<evidence type="ECO:0000313" key="6">
    <source>
        <dbReference type="Proteomes" id="UP000504636"/>
    </source>
</evidence>
<dbReference type="Proteomes" id="UP000504636">
    <property type="component" value="Unplaced"/>
</dbReference>
<dbReference type="OrthoDB" id="3663442at2759"/>
<keyword evidence="4" id="KW-0812">Transmembrane</keyword>
<dbReference type="GO" id="GO:0043386">
    <property type="term" value="P:mycotoxin biosynthetic process"/>
    <property type="evidence" value="ECO:0007669"/>
    <property type="project" value="InterPro"/>
</dbReference>
<feature type="transmembrane region" description="Helical" evidence="4">
    <location>
        <begin position="30"/>
        <end position="54"/>
    </location>
</feature>
<evidence type="ECO:0000256" key="3">
    <source>
        <dbReference type="SAM" id="MobiDB-lite"/>
    </source>
</evidence>
<evidence type="ECO:0000256" key="4">
    <source>
        <dbReference type="SAM" id="Phobius"/>
    </source>
</evidence>
<evidence type="ECO:0000313" key="5">
    <source>
        <dbReference type="EMBL" id="KAF2811785.1"/>
    </source>
</evidence>
<reference evidence="5 7" key="1">
    <citation type="journal article" date="2020" name="Stud. Mycol.">
        <title>101 Dothideomycetes genomes: a test case for predicting lifestyles and emergence of pathogens.</title>
        <authorList>
            <person name="Haridas S."/>
            <person name="Albert R."/>
            <person name="Binder M."/>
            <person name="Bloem J."/>
            <person name="Labutti K."/>
            <person name="Salamov A."/>
            <person name="Andreopoulos B."/>
            <person name="Baker S."/>
            <person name="Barry K."/>
            <person name="Bills G."/>
            <person name="Bluhm B."/>
            <person name="Cannon C."/>
            <person name="Castanera R."/>
            <person name="Culley D."/>
            <person name="Daum C."/>
            <person name="Ezra D."/>
            <person name="Gonzalez J."/>
            <person name="Henrissat B."/>
            <person name="Kuo A."/>
            <person name="Liang C."/>
            <person name="Lipzen A."/>
            <person name="Lutzoni F."/>
            <person name="Magnuson J."/>
            <person name="Mondo S."/>
            <person name="Nolan M."/>
            <person name="Ohm R."/>
            <person name="Pangilinan J."/>
            <person name="Park H.-J."/>
            <person name="Ramirez L."/>
            <person name="Alfaro M."/>
            <person name="Sun H."/>
            <person name="Tritt A."/>
            <person name="Yoshinaga Y."/>
            <person name="Zwiers L.-H."/>
            <person name="Turgeon B."/>
            <person name="Goodwin S."/>
            <person name="Spatafora J."/>
            <person name="Crous P."/>
            <person name="Grigoriev I."/>
        </authorList>
    </citation>
    <scope>NUCLEOTIDE SEQUENCE</scope>
    <source>
        <strain evidence="5 7">CBS 304.34</strain>
    </source>
</reference>
<evidence type="ECO:0000256" key="1">
    <source>
        <dbReference type="ARBA" id="ARBA00004685"/>
    </source>
</evidence>
<feature type="region of interest" description="Disordered" evidence="3">
    <location>
        <begin position="1"/>
        <end position="20"/>
    </location>
</feature>
<proteinExistence type="inferred from homology"/>
<dbReference type="PANTHER" id="PTHR33365:SF4">
    <property type="entry name" value="CYCLOCHLOROTINE BIOSYNTHESIS PROTEIN O"/>
    <property type="match status" value="1"/>
</dbReference>
<dbReference type="PANTHER" id="PTHR33365">
    <property type="entry name" value="YALI0B05434P"/>
    <property type="match status" value="1"/>
</dbReference>
<dbReference type="GeneID" id="54460588"/>
<reference evidence="7" key="2">
    <citation type="submission" date="2020-04" db="EMBL/GenBank/DDBJ databases">
        <authorList>
            <consortium name="NCBI Genome Project"/>
        </authorList>
    </citation>
    <scope>NUCLEOTIDE SEQUENCE</scope>
    <source>
        <strain evidence="7">CBS 304.34</strain>
    </source>
</reference>
<accession>A0A6A6YUY9</accession>
<evidence type="ECO:0000256" key="2">
    <source>
        <dbReference type="ARBA" id="ARBA00035112"/>
    </source>
</evidence>